<dbReference type="InterPro" id="IPR000182">
    <property type="entry name" value="GNAT_dom"/>
</dbReference>
<accession>Q11IF2</accession>
<evidence type="ECO:0000259" key="3">
    <source>
        <dbReference type="PROSITE" id="PS51186"/>
    </source>
</evidence>
<keyword evidence="1 4" id="KW-0808">Transferase</keyword>
<dbReference type="KEGG" id="mes:Meso_1427"/>
<feature type="domain" description="N-acetyltransferase" evidence="3">
    <location>
        <begin position="41"/>
        <end position="191"/>
    </location>
</feature>
<dbReference type="PANTHER" id="PTHR43877">
    <property type="entry name" value="AMINOALKYLPHOSPHONATE N-ACETYLTRANSFERASE-RELATED-RELATED"/>
    <property type="match status" value="1"/>
</dbReference>
<sequence>MSGKEPLSKARSLAAVVTHLRMDAPPPGHPLFPSGMPLALLRCRSIPLHFYRYLYDRVGRDWHWTAALTLSDADLKQRLDSPKTDIRVLYMDGAPAGFFELRLLSEEECRLVHFGLMPHAVGRGLGRWFLGTAIQAAWEHQPRIVSVETCTLDHPAALPLYQKLGFSPVWRKEETVRELSSDARADVLLRP</sequence>
<dbReference type="AlphaFoldDB" id="Q11IF2"/>
<proteinExistence type="predicted"/>
<dbReference type="PROSITE" id="PS51186">
    <property type="entry name" value="GNAT"/>
    <property type="match status" value="1"/>
</dbReference>
<reference evidence="4" key="1">
    <citation type="submission" date="2006-06" db="EMBL/GenBank/DDBJ databases">
        <title>Complete sequence of chromosome of Chelativorans sp. BNC1.</title>
        <authorList>
            <consortium name="US DOE Joint Genome Institute"/>
            <person name="Copeland A."/>
            <person name="Lucas S."/>
            <person name="Lapidus A."/>
            <person name="Barry K."/>
            <person name="Detter J.C."/>
            <person name="Glavina del Rio T."/>
            <person name="Hammon N."/>
            <person name="Israni S."/>
            <person name="Dalin E."/>
            <person name="Tice H."/>
            <person name="Pitluck S."/>
            <person name="Chertkov O."/>
            <person name="Brettin T."/>
            <person name="Bruce D."/>
            <person name="Han C."/>
            <person name="Tapia R."/>
            <person name="Gilna P."/>
            <person name="Schmutz J."/>
            <person name="Larimer F."/>
            <person name="Land M."/>
            <person name="Hauser L."/>
            <person name="Kyrpides N."/>
            <person name="Mikhailova N."/>
            <person name="Richardson P."/>
        </authorList>
    </citation>
    <scope>NUCLEOTIDE SEQUENCE</scope>
    <source>
        <strain evidence="4">BNC1</strain>
    </source>
</reference>
<dbReference type="CDD" id="cd04301">
    <property type="entry name" value="NAT_SF"/>
    <property type="match status" value="1"/>
</dbReference>
<organism evidence="4">
    <name type="scientific">Chelativorans sp. (strain BNC1)</name>
    <dbReference type="NCBI Taxonomy" id="266779"/>
    <lineage>
        <taxon>Bacteria</taxon>
        <taxon>Pseudomonadati</taxon>
        <taxon>Pseudomonadota</taxon>
        <taxon>Alphaproteobacteria</taxon>
        <taxon>Hyphomicrobiales</taxon>
        <taxon>Phyllobacteriaceae</taxon>
        <taxon>Chelativorans</taxon>
    </lineage>
</organism>
<dbReference type="GO" id="GO:0016747">
    <property type="term" value="F:acyltransferase activity, transferring groups other than amino-acyl groups"/>
    <property type="evidence" value="ECO:0007669"/>
    <property type="project" value="InterPro"/>
</dbReference>
<evidence type="ECO:0000256" key="2">
    <source>
        <dbReference type="ARBA" id="ARBA00023315"/>
    </source>
</evidence>
<protein>
    <submittedName>
        <fullName evidence="4">GCN5-related N-acetyltransferase</fullName>
    </submittedName>
</protein>
<dbReference type="HOGENOM" id="CLU_098254_1_0_5"/>
<name>Q11IF2_CHESB</name>
<dbReference type="Gene3D" id="3.40.630.30">
    <property type="match status" value="1"/>
</dbReference>
<dbReference type="EMBL" id="CP000390">
    <property type="protein sequence ID" value="ABG62823.1"/>
    <property type="molecule type" value="Genomic_DNA"/>
</dbReference>
<dbReference type="InterPro" id="IPR050832">
    <property type="entry name" value="Bact_Acetyltransf"/>
</dbReference>
<gene>
    <name evidence="4" type="ordered locus">Meso_1427</name>
</gene>
<dbReference type="SUPFAM" id="SSF55729">
    <property type="entry name" value="Acyl-CoA N-acyltransferases (Nat)"/>
    <property type="match status" value="1"/>
</dbReference>
<evidence type="ECO:0000256" key="1">
    <source>
        <dbReference type="ARBA" id="ARBA00022679"/>
    </source>
</evidence>
<dbReference type="Pfam" id="PF00583">
    <property type="entry name" value="Acetyltransf_1"/>
    <property type="match status" value="1"/>
</dbReference>
<dbReference type="PANTHER" id="PTHR43877:SF2">
    <property type="entry name" value="AMINOALKYLPHOSPHONATE N-ACETYLTRANSFERASE-RELATED"/>
    <property type="match status" value="1"/>
</dbReference>
<keyword evidence="2" id="KW-0012">Acyltransferase</keyword>
<dbReference type="STRING" id="266779.Meso_1427"/>
<dbReference type="eggNOG" id="COG0454">
    <property type="taxonomic scope" value="Bacteria"/>
</dbReference>
<dbReference type="InterPro" id="IPR016181">
    <property type="entry name" value="Acyl_CoA_acyltransferase"/>
</dbReference>
<evidence type="ECO:0000313" key="4">
    <source>
        <dbReference type="EMBL" id="ABG62823.1"/>
    </source>
</evidence>